<dbReference type="Proteomes" id="UP001598114">
    <property type="component" value="Unassembled WGS sequence"/>
</dbReference>
<proteinExistence type="predicted"/>
<name>A0ABW6CYM8_9BACT</name>
<dbReference type="Pfam" id="PF11751">
    <property type="entry name" value="PorP_SprF"/>
    <property type="match status" value="1"/>
</dbReference>
<accession>A0ABW6CYM8</accession>
<evidence type="ECO:0000313" key="2">
    <source>
        <dbReference type="Proteomes" id="UP001598114"/>
    </source>
</evidence>
<dbReference type="InterPro" id="IPR019861">
    <property type="entry name" value="PorP/SprF_Bacteroidetes"/>
</dbReference>
<dbReference type="RefSeq" id="WP_377974435.1">
    <property type="nucleotide sequence ID" value="NZ_JBBKYA010000001.1"/>
</dbReference>
<organism evidence="1 2">
    <name type="scientific">Aquirufa echingensis</name>
    <dbReference type="NCBI Taxonomy" id="3096516"/>
    <lineage>
        <taxon>Bacteria</taxon>
        <taxon>Pseudomonadati</taxon>
        <taxon>Bacteroidota</taxon>
        <taxon>Cytophagia</taxon>
        <taxon>Cytophagales</taxon>
        <taxon>Flectobacillaceae</taxon>
        <taxon>Aquirufa</taxon>
    </lineage>
</organism>
<dbReference type="NCBIfam" id="TIGR03519">
    <property type="entry name" value="T9SS_PorP_fam"/>
    <property type="match status" value="1"/>
</dbReference>
<protein>
    <submittedName>
        <fullName evidence="1">Type IX secretion system membrane protein PorP/SprF</fullName>
    </submittedName>
</protein>
<dbReference type="EMBL" id="JBBKYA010000001">
    <property type="protein sequence ID" value="MFD3274872.1"/>
    <property type="molecule type" value="Genomic_DNA"/>
</dbReference>
<gene>
    <name evidence="1" type="ORF">SKC38_01370</name>
</gene>
<evidence type="ECO:0000313" key="1">
    <source>
        <dbReference type="EMBL" id="MFD3274872.1"/>
    </source>
</evidence>
<reference evidence="1 2" key="1">
    <citation type="submission" date="2024-03" db="EMBL/GenBank/DDBJ databases">
        <title>Aquirufa genome sequencing.</title>
        <authorList>
            <person name="Pitt A."/>
            <person name="Hahn M.W."/>
        </authorList>
    </citation>
    <scope>NUCLEOTIDE SEQUENCE [LARGE SCALE GENOMIC DNA]</scope>
    <source>
        <strain evidence="1 2">PLAD-142S6K</strain>
    </source>
</reference>
<sequence length="321" mass="36340">MRELNYSQSSRIKGFCALVFLLCFGNFKSQAQIETMYNLYRLNPQVLTPVQAGSKDTSEVHLMYRQQWLGIEGAPRTMYFNGNFKWKQKRGIGVNAMFDQAGPVKLTMVSGDFAYHTQLNENWDLSGGIRLGVGNVSLDFANLELTSPNDVLFAGSRSTGMMFNMGWGVRIARKNQGFFASVSMPRILKYDFGNLSGGYKDASYVYVMLGNKIEINEDLTLYPNAMARIATDVPLSWDAQLMANVKHKLDVGLTYRHQDSWGLRLGVQASKKTYIGYVYEMPTSEISKVSNQTHELGLRFFIFTKEQRERSPESQVRSPKG</sequence>
<keyword evidence="2" id="KW-1185">Reference proteome</keyword>
<comment type="caution">
    <text evidence="1">The sequence shown here is derived from an EMBL/GenBank/DDBJ whole genome shotgun (WGS) entry which is preliminary data.</text>
</comment>